<dbReference type="Proteomes" id="UP000243499">
    <property type="component" value="Chromosome 4"/>
</dbReference>
<feature type="compositionally biased region" description="Basic and acidic residues" evidence="1">
    <location>
        <begin position="30"/>
        <end position="42"/>
    </location>
</feature>
<protein>
    <submittedName>
        <fullName evidence="2">Uncharacterized protein</fullName>
    </submittedName>
</protein>
<sequence>MSLFHYRTVINHSVLMWIPRGCSEETVNEEEGRERTCEHTSQKPDSPAPVQVLRSLAPVQRHRSPSIRCTADEGTAGLKAAAQRKRERVKCESPVTSPYTGRLPYIEGGQLPLRFDLPKS</sequence>
<dbReference type="EMBL" id="CM008049">
    <property type="protein sequence ID" value="PVH47893.1"/>
    <property type="molecule type" value="Genomic_DNA"/>
</dbReference>
<name>A0A2T8JD87_9POAL</name>
<proteinExistence type="predicted"/>
<accession>A0A2T8JD87</accession>
<dbReference type="Gramene" id="PVH47893">
    <property type="protein sequence ID" value="PVH47893"/>
    <property type="gene ID" value="PAHAL_4G179600"/>
</dbReference>
<reference evidence="2" key="1">
    <citation type="submission" date="2018-04" db="EMBL/GenBank/DDBJ databases">
        <title>WGS assembly of Panicum hallii.</title>
        <authorList>
            <person name="Lovell J."/>
            <person name="Jenkins J."/>
            <person name="Lowry D."/>
            <person name="Mamidi S."/>
            <person name="Sreedasyam A."/>
            <person name="Weng X."/>
            <person name="Barry K."/>
            <person name="Bonette J."/>
            <person name="Campitelli B."/>
            <person name="Daum C."/>
            <person name="Gordon S."/>
            <person name="Gould B."/>
            <person name="Lipzen A."/>
            <person name="Macqueen A."/>
            <person name="Palacio-Mejia J."/>
            <person name="Plott C."/>
            <person name="Shakirov E."/>
            <person name="Shu S."/>
            <person name="Yoshinaga Y."/>
            <person name="Zane M."/>
            <person name="Rokhsar D."/>
            <person name="Grimwood J."/>
            <person name="Schmutz J."/>
            <person name="Juenger T."/>
        </authorList>
    </citation>
    <scope>NUCLEOTIDE SEQUENCE [LARGE SCALE GENOMIC DNA]</scope>
    <source>
        <strain evidence="2">FIL2</strain>
    </source>
</reference>
<feature type="region of interest" description="Disordered" evidence="1">
    <location>
        <begin position="29"/>
        <end position="48"/>
    </location>
</feature>
<evidence type="ECO:0000313" key="2">
    <source>
        <dbReference type="EMBL" id="PVH47893.1"/>
    </source>
</evidence>
<dbReference type="AlphaFoldDB" id="A0A2T8JD87"/>
<evidence type="ECO:0000256" key="1">
    <source>
        <dbReference type="SAM" id="MobiDB-lite"/>
    </source>
</evidence>
<organism evidence="2">
    <name type="scientific">Panicum hallii</name>
    <dbReference type="NCBI Taxonomy" id="206008"/>
    <lineage>
        <taxon>Eukaryota</taxon>
        <taxon>Viridiplantae</taxon>
        <taxon>Streptophyta</taxon>
        <taxon>Embryophyta</taxon>
        <taxon>Tracheophyta</taxon>
        <taxon>Spermatophyta</taxon>
        <taxon>Magnoliopsida</taxon>
        <taxon>Liliopsida</taxon>
        <taxon>Poales</taxon>
        <taxon>Poaceae</taxon>
        <taxon>PACMAD clade</taxon>
        <taxon>Panicoideae</taxon>
        <taxon>Panicodae</taxon>
        <taxon>Paniceae</taxon>
        <taxon>Panicinae</taxon>
        <taxon>Panicum</taxon>
        <taxon>Panicum sect. Panicum</taxon>
    </lineage>
</organism>
<gene>
    <name evidence="2" type="ORF">PAHAL_4G179600</name>
</gene>